<reference evidence="5 6" key="1">
    <citation type="journal article" date="2014" name="Int. J. Syst. Evol. Microbiol.">
        <title>Complete genome sequence of Corynebacterium casei LMG S-19264T (=DSM 44701T), isolated from a smear-ripened cheese.</title>
        <authorList>
            <consortium name="US DOE Joint Genome Institute (JGI-PGF)"/>
            <person name="Walter F."/>
            <person name="Albersmeier A."/>
            <person name="Kalinowski J."/>
            <person name="Ruckert C."/>
        </authorList>
    </citation>
    <scope>NUCLEOTIDE SEQUENCE [LARGE SCALE GENOMIC DNA]</scope>
    <source>
        <strain evidence="5 6">CGMCC 1.16330</strain>
    </source>
</reference>
<evidence type="ECO:0000313" key="6">
    <source>
        <dbReference type="Proteomes" id="UP000597507"/>
    </source>
</evidence>
<dbReference type="InterPro" id="IPR025997">
    <property type="entry name" value="SBP_2_dom"/>
</dbReference>
<dbReference type="Proteomes" id="UP000597507">
    <property type="component" value="Unassembled WGS sequence"/>
</dbReference>
<evidence type="ECO:0000256" key="2">
    <source>
        <dbReference type="ARBA" id="ARBA00007639"/>
    </source>
</evidence>
<dbReference type="PANTHER" id="PTHR46847">
    <property type="entry name" value="D-ALLOSE-BINDING PERIPLASMIC PROTEIN-RELATED"/>
    <property type="match status" value="1"/>
</dbReference>
<protein>
    <submittedName>
        <fullName evidence="5">Sugar ABC transporter substrate-binding protein</fullName>
    </submittedName>
</protein>
<dbReference type="EMBL" id="BMKS01000005">
    <property type="protein sequence ID" value="GGG31520.1"/>
    <property type="molecule type" value="Genomic_DNA"/>
</dbReference>
<sequence>MPISAQHGGPPRASGPRIAVFTKNGVNPNYRAFLLGAERAAAALGAVTLPQVPATPDDPAEQAALVRRALSGTRPDAILLAPADDRAMEGPVAEINAAGIPLVGFVNRMRGRFVTFVGADDVAMARAAAAHLIAALRGEGRVVLIEGPETAPTSRDRGRGFREEIARHPGIALLGTAPGRYLRPGGREAMRALMAAHPRIEGVIATNDLMALGALDALEEQGRRALVVGNNGTVEAARAVGEGRLLATMDYDGFRMGALAAMAAIRHLRGLPVPPEILLPAQVIHRGNHAAWLVPVAERPLPEWDAIVRGG</sequence>
<accession>A0A8J2ZBQ5</accession>
<comment type="subcellular location">
    <subcellularLocation>
        <location evidence="1">Cell envelope</location>
    </subcellularLocation>
</comment>
<evidence type="ECO:0000256" key="1">
    <source>
        <dbReference type="ARBA" id="ARBA00004196"/>
    </source>
</evidence>
<dbReference type="SUPFAM" id="SSF53822">
    <property type="entry name" value="Periplasmic binding protein-like I"/>
    <property type="match status" value="1"/>
</dbReference>
<dbReference type="GO" id="GO:0030246">
    <property type="term" value="F:carbohydrate binding"/>
    <property type="evidence" value="ECO:0007669"/>
    <property type="project" value="UniProtKB-ARBA"/>
</dbReference>
<dbReference type="InterPro" id="IPR028082">
    <property type="entry name" value="Peripla_BP_I"/>
</dbReference>
<dbReference type="CDD" id="cd01536">
    <property type="entry name" value="PBP1_ABC_sugar_binding-like"/>
    <property type="match status" value="1"/>
</dbReference>
<comment type="similarity">
    <text evidence="2">Belongs to the bacterial solute-binding protein 2 family.</text>
</comment>
<feature type="domain" description="Periplasmic binding protein" evidence="4">
    <location>
        <begin position="18"/>
        <end position="270"/>
    </location>
</feature>
<comment type="caution">
    <text evidence="5">The sequence shown here is derived from an EMBL/GenBank/DDBJ whole genome shotgun (WGS) entry which is preliminary data.</text>
</comment>
<proteinExistence type="inferred from homology"/>
<dbReference type="RefSeq" id="WP_188899828.1">
    <property type="nucleotide sequence ID" value="NZ_BMKS01000005.1"/>
</dbReference>
<keyword evidence="6" id="KW-1185">Reference proteome</keyword>
<dbReference type="Gene3D" id="3.40.50.2300">
    <property type="match status" value="2"/>
</dbReference>
<name>A0A8J2ZBQ5_9PROT</name>
<gene>
    <name evidence="5" type="ORF">GCM10010964_19330</name>
</gene>
<evidence type="ECO:0000256" key="3">
    <source>
        <dbReference type="ARBA" id="ARBA00022729"/>
    </source>
</evidence>
<organism evidence="5 6">
    <name type="scientific">Caldovatus sediminis</name>
    <dbReference type="NCBI Taxonomy" id="2041189"/>
    <lineage>
        <taxon>Bacteria</taxon>
        <taxon>Pseudomonadati</taxon>
        <taxon>Pseudomonadota</taxon>
        <taxon>Alphaproteobacteria</taxon>
        <taxon>Acetobacterales</taxon>
        <taxon>Roseomonadaceae</taxon>
        <taxon>Caldovatus</taxon>
    </lineage>
</organism>
<dbReference type="AlphaFoldDB" id="A0A8J2ZBQ5"/>
<dbReference type="Pfam" id="PF13407">
    <property type="entry name" value="Peripla_BP_4"/>
    <property type="match status" value="1"/>
</dbReference>
<evidence type="ECO:0000313" key="5">
    <source>
        <dbReference type="EMBL" id="GGG31520.1"/>
    </source>
</evidence>
<dbReference type="GO" id="GO:0030313">
    <property type="term" value="C:cell envelope"/>
    <property type="evidence" value="ECO:0007669"/>
    <property type="project" value="UniProtKB-SubCell"/>
</dbReference>
<keyword evidence="3" id="KW-0732">Signal</keyword>
<evidence type="ECO:0000259" key="4">
    <source>
        <dbReference type="Pfam" id="PF13407"/>
    </source>
</evidence>
<dbReference type="PANTHER" id="PTHR46847:SF1">
    <property type="entry name" value="D-ALLOSE-BINDING PERIPLASMIC PROTEIN-RELATED"/>
    <property type="match status" value="1"/>
</dbReference>